<feature type="compositionally biased region" description="Polar residues" evidence="1">
    <location>
        <begin position="41"/>
        <end position="59"/>
    </location>
</feature>
<dbReference type="EMBL" id="DF933856">
    <property type="protein sequence ID" value="GAM43865.1"/>
    <property type="molecule type" value="Genomic_DNA"/>
</dbReference>
<evidence type="ECO:0000313" key="3">
    <source>
        <dbReference type="Proteomes" id="UP000053095"/>
    </source>
</evidence>
<proteinExistence type="predicted"/>
<dbReference type="Pfam" id="PF00300">
    <property type="entry name" value="His_Phos_1"/>
    <property type="match status" value="1"/>
</dbReference>
<evidence type="ECO:0000313" key="2">
    <source>
        <dbReference type="EMBL" id="GAM43865.1"/>
    </source>
</evidence>
<dbReference type="CDD" id="cd07067">
    <property type="entry name" value="HP_PGM_like"/>
    <property type="match status" value="1"/>
</dbReference>
<protein>
    <submittedName>
        <fullName evidence="2">Phosphoglycerate mutase family protein</fullName>
    </submittedName>
</protein>
<dbReference type="SUPFAM" id="SSF53254">
    <property type="entry name" value="Phosphoglycerate mutase-like"/>
    <property type="match status" value="1"/>
</dbReference>
<keyword evidence="3" id="KW-1185">Reference proteome</keyword>
<comment type="caution">
    <text evidence="2">The sequence shown here is derived from an EMBL/GenBank/DDBJ whole genome shotgun (WGS) entry which is preliminary data.</text>
</comment>
<dbReference type="InterPro" id="IPR029033">
    <property type="entry name" value="His_PPase_superfam"/>
</dbReference>
<reference evidence="3" key="1">
    <citation type="journal article" date="2015" name="Genome Announc.">
        <title>Draft genome sequence of Talaromyces cellulolyticus strain Y-94, a source of lignocellulosic biomass-degrading enzymes.</title>
        <authorList>
            <person name="Fujii T."/>
            <person name="Koike H."/>
            <person name="Sawayama S."/>
            <person name="Yano S."/>
            <person name="Inoue H."/>
        </authorList>
    </citation>
    <scope>NUCLEOTIDE SEQUENCE [LARGE SCALE GENOMIC DNA]</scope>
    <source>
        <strain evidence="3">Y-94</strain>
    </source>
</reference>
<organism evidence="2 3">
    <name type="scientific">Talaromyces pinophilus</name>
    <name type="common">Penicillium pinophilum</name>
    <dbReference type="NCBI Taxonomy" id="128442"/>
    <lineage>
        <taxon>Eukaryota</taxon>
        <taxon>Fungi</taxon>
        <taxon>Dikarya</taxon>
        <taxon>Ascomycota</taxon>
        <taxon>Pezizomycotina</taxon>
        <taxon>Eurotiomycetes</taxon>
        <taxon>Eurotiomycetidae</taxon>
        <taxon>Eurotiales</taxon>
        <taxon>Trichocomaceae</taxon>
        <taxon>Talaromyces</taxon>
        <taxon>Talaromyces sect. Talaromyces</taxon>
    </lineage>
</organism>
<dbReference type="Proteomes" id="UP000053095">
    <property type="component" value="Unassembled WGS sequence"/>
</dbReference>
<dbReference type="InterPro" id="IPR051710">
    <property type="entry name" value="Phosphatase_SH3-domain"/>
</dbReference>
<dbReference type="AlphaFoldDB" id="A0A6V8HPJ2"/>
<dbReference type="PANTHER" id="PTHR16469:SF51">
    <property type="entry name" value="TRANSCRIPTION FACTOR TAU 55 KDA SUBUNIT"/>
    <property type="match status" value="1"/>
</dbReference>
<dbReference type="PANTHER" id="PTHR16469">
    <property type="entry name" value="UBIQUITIN-ASSOCIATED AND SH3 DOMAIN-CONTAINING BA-RELATED"/>
    <property type="match status" value="1"/>
</dbReference>
<feature type="region of interest" description="Disordered" evidence="1">
    <location>
        <begin position="29"/>
        <end position="59"/>
    </location>
</feature>
<accession>A0A6V8HPJ2</accession>
<gene>
    <name evidence="2" type="ORF">TCE0_060f19025</name>
</gene>
<dbReference type="InterPro" id="IPR013078">
    <property type="entry name" value="His_Pase_superF_clade-1"/>
</dbReference>
<dbReference type="Gene3D" id="3.40.50.1240">
    <property type="entry name" value="Phosphoglycerate mutase-like"/>
    <property type="match status" value="1"/>
</dbReference>
<evidence type="ECO:0000256" key="1">
    <source>
        <dbReference type="SAM" id="MobiDB-lite"/>
    </source>
</evidence>
<sequence>MPLDTIYLVRHGNRNNWEIDFDKQEYIPEFPTPTGNGADPTLNSSGVQQSHELASHISSPNFTPKPFRIYSSPFYRCMQTIQPTVEQLTKKTQSGEIDLDVGTDLNVRVENGLGEWFGGITFEPPAPASANVLYPHFPTCLAENPESLYKPFVIPPRHGETLAQLHDRVAATLAAIIAQADADIAAAEASQPVDSPRTSKAILISSHAAPLIAMGRALTGRMPTEFEEKDFNVFTAGVSTFTRRKPASEGDHVVLGAVPDWKNGKGVGGGWECVKNGDTAFLSGGAESGWHFEGEASFDTSTTMAKTADGDTGVIATTTVVV</sequence>
<name>A0A6V8HPJ2_TALPI</name>